<accession>A0A7S4F4G2</accession>
<evidence type="ECO:0000313" key="6">
    <source>
        <dbReference type="EMBL" id="CAE0773170.1"/>
    </source>
</evidence>
<feature type="signal peptide" evidence="4">
    <location>
        <begin position="1"/>
        <end position="31"/>
    </location>
</feature>
<feature type="chain" id="PRO_5031309496" description="Glycosyl transferase CAP10 domain-containing protein" evidence="4">
    <location>
        <begin position="32"/>
        <end position="404"/>
    </location>
</feature>
<keyword evidence="2" id="KW-0808">Transferase</keyword>
<protein>
    <recommendedName>
        <fullName evidence="5">Glycosyl transferase CAP10 domain-containing protein</fullName>
    </recommendedName>
</protein>
<dbReference type="InterPro" id="IPR051091">
    <property type="entry name" value="O-Glucosyltr/Glycosyltrsf_90"/>
</dbReference>
<feature type="region of interest" description="Disordered" evidence="3">
    <location>
        <begin position="385"/>
        <end position="404"/>
    </location>
</feature>
<proteinExistence type="inferred from homology"/>
<keyword evidence="4" id="KW-0732">Signal</keyword>
<reference evidence="6" key="1">
    <citation type="submission" date="2021-01" db="EMBL/GenBank/DDBJ databases">
        <authorList>
            <person name="Corre E."/>
            <person name="Pelletier E."/>
            <person name="Niang G."/>
            <person name="Scheremetjew M."/>
            <person name="Finn R."/>
            <person name="Kale V."/>
            <person name="Holt S."/>
            <person name="Cochrane G."/>
            <person name="Meng A."/>
            <person name="Brown T."/>
            <person name="Cohen L."/>
        </authorList>
    </citation>
    <scope>NUCLEOTIDE SEQUENCE</scope>
    <source>
        <strain evidence="6">CCMP645</strain>
    </source>
</reference>
<dbReference type="InterPro" id="IPR006598">
    <property type="entry name" value="CAP10"/>
</dbReference>
<organism evidence="6">
    <name type="scientific">Chrysotila carterae</name>
    <name type="common">Marine alga</name>
    <name type="synonym">Syracosphaera carterae</name>
    <dbReference type="NCBI Taxonomy" id="13221"/>
    <lineage>
        <taxon>Eukaryota</taxon>
        <taxon>Haptista</taxon>
        <taxon>Haptophyta</taxon>
        <taxon>Prymnesiophyceae</taxon>
        <taxon>Isochrysidales</taxon>
        <taxon>Isochrysidaceae</taxon>
        <taxon>Chrysotila</taxon>
    </lineage>
</organism>
<dbReference type="AlphaFoldDB" id="A0A7S4F4G2"/>
<dbReference type="Pfam" id="PF05686">
    <property type="entry name" value="Glyco_transf_90"/>
    <property type="match status" value="1"/>
</dbReference>
<evidence type="ECO:0000256" key="4">
    <source>
        <dbReference type="SAM" id="SignalP"/>
    </source>
</evidence>
<evidence type="ECO:0000256" key="2">
    <source>
        <dbReference type="ARBA" id="ARBA00022679"/>
    </source>
</evidence>
<dbReference type="PANTHER" id="PTHR12203:SF35">
    <property type="entry name" value="PROTEIN O-GLUCOSYLTRANSFERASE 1"/>
    <property type="match status" value="1"/>
</dbReference>
<evidence type="ECO:0000259" key="5">
    <source>
        <dbReference type="SMART" id="SM00672"/>
    </source>
</evidence>
<feature type="domain" description="Glycosyl transferase CAP10" evidence="5">
    <location>
        <begin position="126"/>
        <end position="367"/>
    </location>
</feature>
<dbReference type="SMART" id="SM00672">
    <property type="entry name" value="CAP10"/>
    <property type="match status" value="1"/>
</dbReference>
<dbReference type="EMBL" id="HBIZ01040371">
    <property type="protein sequence ID" value="CAE0773170.1"/>
    <property type="molecule type" value="Transcribed_RNA"/>
</dbReference>
<gene>
    <name evidence="6" type="ORF">PCAR00345_LOCUS25782</name>
</gene>
<dbReference type="PANTHER" id="PTHR12203">
    <property type="entry name" value="KDEL LYS-ASP-GLU-LEU CONTAINING - RELATED"/>
    <property type="match status" value="1"/>
</dbReference>
<comment type="similarity">
    <text evidence="1">Belongs to the glycosyltransferase 90 family.</text>
</comment>
<dbReference type="GO" id="GO:0016740">
    <property type="term" value="F:transferase activity"/>
    <property type="evidence" value="ECO:0007669"/>
    <property type="project" value="UniProtKB-KW"/>
</dbReference>
<sequence>MAPTKQPCTIRLFPVHAAVVLIANQAAVVVALKTAEVPSKDTRREYYLGSWAASAAKLDESILRTLLANRPKLGSSAFTFQYNERNQSCPLCDETGAVREKGAGCNYFRDMQALCGQVGLAAGSRFFVQFGDARIRKDHPRSVPVVVKVRELPERAGALMPLTYNRHFRAIWPETAAQVPWKEKDDRVLVWRGAPTDLPRFRRGGSDQLKSRVWMVQRLAAQGQNVRFVPDILYKRVKNEVDPNGTLAGEAMSRAQIMRSKYVLSLEGNDVSTGLKWALAHGSLVVMPHPTRESWLMEGLLKPYVHYVPLENPDKVHELLDWLRSHDTEVKKIVANANAWMEQFRPRVETGDELVADEYVDHVLKFAMRTWSFLHARLGSPSVQKWPKCNATSASRHPTHRQKQ</sequence>
<evidence type="ECO:0000256" key="1">
    <source>
        <dbReference type="ARBA" id="ARBA00010118"/>
    </source>
</evidence>
<name>A0A7S4F4G2_CHRCT</name>
<evidence type="ECO:0000256" key="3">
    <source>
        <dbReference type="SAM" id="MobiDB-lite"/>
    </source>
</evidence>